<evidence type="ECO:0000313" key="1">
    <source>
        <dbReference type="EMBL" id="OXR43750.1"/>
    </source>
</evidence>
<accession>A0A231H4J6</accession>
<sequence>MQRVPIVTCGTSVRRNLVPMSAHDPGDAAAARRPGDSEQGWWVLRRLADRHAGYFTTRIVLRAGCEQRIRGALSDGSVIRVGLGILRMADWPDGPLDEYAMWAAWFDGAAAVSHHSAAELHGLGRLRPRFLHLSASAGRPPAAPRLVVLRRDLHRGDVESAGAFLVTTPVRTVLDLAETGIGQGALDEVVADAVAIHRCIPHEIASASAGLAPHAAARVRRALAAA</sequence>
<keyword evidence="2" id="KW-1185">Reference proteome</keyword>
<dbReference type="EMBL" id="NGAF01000008">
    <property type="protein sequence ID" value="OXR43750.1"/>
    <property type="molecule type" value="Genomic_DNA"/>
</dbReference>
<protein>
    <recommendedName>
        <fullName evidence="3">AbiEi antitoxin C-terminal domain-containing protein</fullName>
    </recommendedName>
</protein>
<dbReference type="Proteomes" id="UP000215506">
    <property type="component" value="Unassembled WGS sequence"/>
</dbReference>
<gene>
    <name evidence="1" type="ORF">B7C42_03985</name>
</gene>
<dbReference type="AlphaFoldDB" id="A0A231H4J6"/>
<comment type="caution">
    <text evidence="1">The sequence shown here is derived from an EMBL/GenBank/DDBJ whole genome shotgun (WGS) entry which is preliminary data.</text>
</comment>
<name>A0A231H4J6_9NOCA</name>
<organism evidence="1 2">
    <name type="scientific">Nocardia cerradoensis</name>
    <dbReference type="NCBI Taxonomy" id="85688"/>
    <lineage>
        <taxon>Bacteria</taxon>
        <taxon>Bacillati</taxon>
        <taxon>Actinomycetota</taxon>
        <taxon>Actinomycetes</taxon>
        <taxon>Mycobacteriales</taxon>
        <taxon>Nocardiaceae</taxon>
        <taxon>Nocardia</taxon>
    </lineage>
</organism>
<evidence type="ECO:0000313" key="2">
    <source>
        <dbReference type="Proteomes" id="UP000215506"/>
    </source>
</evidence>
<proteinExistence type="predicted"/>
<evidence type="ECO:0008006" key="3">
    <source>
        <dbReference type="Google" id="ProtNLM"/>
    </source>
</evidence>
<reference evidence="1 2" key="1">
    <citation type="submission" date="2017-07" db="EMBL/GenBank/DDBJ databases">
        <title>First draft Genome Sequence of Nocardia cerradoensis isolated from human infection.</title>
        <authorList>
            <person name="Carrasco G."/>
        </authorList>
    </citation>
    <scope>NUCLEOTIDE SEQUENCE [LARGE SCALE GENOMIC DNA]</scope>
    <source>
        <strain evidence="1 2">CNM20130759</strain>
    </source>
</reference>